<proteinExistence type="predicted"/>
<feature type="transmembrane region" description="Helical" evidence="4">
    <location>
        <begin position="187"/>
        <end position="206"/>
    </location>
</feature>
<feature type="transmembrane region" description="Helical" evidence="4">
    <location>
        <begin position="227"/>
        <end position="254"/>
    </location>
</feature>
<evidence type="ECO:0000256" key="4">
    <source>
        <dbReference type="SAM" id="Phobius"/>
    </source>
</evidence>
<organism evidence="6 7">
    <name type="scientific">Bradyrhizobium algeriense</name>
    <dbReference type="NCBI Taxonomy" id="634784"/>
    <lineage>
        <taxon>Bacteria</taxon>
        <taxon>Pseudomonadati</taxon>
        <taxon>Pseudomonadota</taxon>
        <taxon>Alphaproteobacteria</taxon>
        <taxon>Hyphomicrobiales</taxon>
        <taxon>Nitrobacteraceae</taxon>
        <taxon>Bradyrhizobium</taxon>
    </lineage>
</organism>
<feature type="transmembrane region" description="Helical" evidence="4">
    <location>
        <begin position="30"/>
        <end position="48"/>
    </location>
</feature>
<feature type="transmembrane region" description="Helical" evidence="4">
    <location>
        <begin position="107"/>
        <end position="132"/>
    </location>
</feature>
<gene>
    <name evidence="6" type="ORF">V1286_002526</name>
</gene>
<feature type="transmembrane region" description="Helical" evidence="4">
    <location>
        <begin position="303"/>
        <end position="324"/>
    </location>
</feature>
<dbReference type="InterPro" id="IPR011701">
    <property type="entry name" value="MFS"/>
</dbReference>
<evidence type="ECO:0000313" key="7">
    <source>
        <dbReference type="Proteomes" id="UP001364224"/>
    </source>
</evidence>
<dbReference type="PANTHER" id="PTHR23520">
    <property type="entry name" value="TRANSPORTER, PUTATIVE (AFU_ORTHOLOGUE AFUA_3G04000)-RELATED"/>
    <property type="match status" value="1"/>
</dbReference>
<feature type="transmembrane region" description="Helical" evidence="4">
    <location>
        <begin position="260"/>
        <end position="282"/>
    </location>
</feature>
<feature type="transmembrane region" description="Helical" evidence="4">
    <location>
        <begin position="153"/>
        <end position="175"/>
    </location>
</feature>
<feature type="transmembrane region" description="Helical" evidence="4">
    <location>
        <begin position="54"/>
        <end position="78"/>
    </location>
</feature>
<feature type="transmembrane region" description="Helical" evidence="4">
    <location>
        <begin position="85"/>
        <end position="101"/>
    </location>
</feature>
<dbReference type="PROSITE" id="PS50850">
    <property type="entry name" value="MFS"/>
    <property type="match status" value="1"/>
</dbReference>
<dbReference type="Proteomes" id="UP001364224">
    <property type="component" value="Unassembled WGS sequence"/>
</dbReference>
<keyword evidence="2 4" id="KW-1133">Transmembrane helix</keyword>
<keyword evidence="1 4" id="KW-0812">Transmembrane</keyword>
<feature type="domain" description="Major facilitator superfamily (MFS) profile" evidence="5">
    <location>
        <begin position="20"/>
        <end position="406"/>
    </location>
</feature>
<evidence type="ECO:0000259" key="5">
    <source>
        <dbReference type="PROSITE" id="PS50850"/>
    </source>
</evidence>
<protein>
    <submittedName>
        <fullName evidence="6">MFS family permease</fullName>
    </submittedName>
</protein>
<evidence type="ECO:0000313" key="6">
    <source>
        <dbReference type="EMBL" id="MEH2554997.1"/>
    </source>
</evidence>
<keyword evidence="3 4" id="KW-0472">Membrane</keyword>
<evidence type="ECO:0000256" key="1">
    <source>
        <dbReference type="ARBA" id="ARBA00022692"/>
    </source>
</evidence>
<evidence type="ECO:0000256" key="3">
    <source>
        <dbReference type="ARBA" id="ARBA00023136"/>
    </source>
</evidence>
<dbReference type="InterPro" id="IPR020846">
    <property type="entry name" value="MFS_dom"/>
</dbReference>
<dbReference type="EMBL" id="JAZHRV010000001">
    <property type="protein sequence ID" value="MEH2554997.1"/>
    <property type="molecule type" value="Genomic_DNA"/>
</dbReference>
<dbReference type="PANTHER" id="PTHR23520:SF5">
    <property type="entry name" value="TRANSPORTER, PUTATIVE (AFU_ORTHOLOGUE AFUA_3G04000)-RELATED"/>
    <property type="match status" value="1"/>
</dbReference>
<reference evidence="6 7" key="1">
    <citation type="submission" date="2024-02" db="EMBL/GenBank/DDBJ databases">
        <title>Adaptive strategies in a cosmopolitan and abundant soil bacterium.</title>
        <authorList>
            <person name="Carini P."/>
        </authorList>
    </citation>
    <scope>NUCLEOTIDE SEQUENCE [LARGE SCALE GENOMIC DNA]</scope>
    <source>
        <strain evidence="6 7">AZCC 1608</strain>
    </source>
</reference>
<evidence type="ECO:0000256" key="2">
    <source>
        <dbReference type="ARBA" id="ARBA00022989"/>
    </source>
</evidence>
<name>A0ABU8B8Y9_9BRAD</name>
<dbReference type="InterPro" id="IPR036259">
    <property type="entry name" value="MFS_trans_sf"/>
</dbReference>
<keyword evidence="7" id="KW-1185">Reference proteome</keyword>
<accession>A0ABU8B8Y9</accession>
<sequence length="412" mass="43378">MDAGMTDIGTEPKPSTANALIKLLYVARGLRGFGDGFAIIILPAYMTALGYDAIAVGIVATASLLGTALLTLVVGWVAPRHDLRALLIFGAGLMAATGLAFPGVEHFVLIVLVAFIGTINPSGGDLGVLVPLEHAVLAKSATDDRRTQVFARYSLIGALCTAAGSLAATLPDLLVAHGGTTLGAFRLMFYAYAALGILSAALYRYVPHARGEERAQQAPLGPSRGTVYKLAALFSIDAFAGGFVAQSLLVLWLFERFDLSLSAAGLFFFWSSTLSAFSYPVAAWIAKRIGLVNTMVFTHIPSSIFLILAAFSPNLYLALGLLLLRSALSQMDVPTRTSYVMAVVTPAERPAAASVTAVPRSLASAISPAISGALLMTAFTGLPLVVCGTLKIAYDLALLFSFRHIKPPEEKR</sequence>
<dbReference type="SUPFAM" id="SSF103473">
    <property type="entry name" value="MFS general substrate transporter"/>
    <property type="match status" value="1"/>
</dbReference>
<feature type="transmembrane region" description="Helical" evidence="4">
    <location>
        <begin position="369"/>
        <end position="394"/>
    </location>
</feature>
<comment type="caution">
    <text evidence="6">The sequence shown here is derived from an EMBL/GenBank/DDBJ whole genome shotgun (WGS) entry which is preliminary data.</text>
</comment>
<dbReference type="Gene3D" id="1.20.1250.20">
    <property type="entry name" value="MFS general substrate transporter like domains"/>
    <property type="match status" value="1"/>
</dbReference>
<dbReference type="Pfam" id="PF07690">
    <property type="entry name" value="MFS_1"/>
    <property type="match status" value="1"/>
</dbReference>